<evidence type="ECO:0000256" key="3">
    <source>
        <dbReference type="ARBA" id="ARBA00005130"/>
    </source>
</evidence>
<name>A0A7C2ZVM7_9CREN</name>
<dbReference type="InterPro" id="IPR036264">
    <property type="entry name" value="Bact_exopeptidase_dim_dom"/>
</dbReference>
<reference evidence="13" key="1">
    <citation type="journal article" date="2020" name="mSystems">
        <title>Genome- and Community-Level Interaction Insights into Carbon Utilization and Element Cycling Functions of Hydrothermarchaeota in Hydrothermal Sediment.</title>
        <authorList>
            <person name="Zhou Z."/>
            <person name="Liu Y."/>
            <person name="Xu W."/>
            <person name="Pan J."/>
            <person name="Luo Z.H."/>
            <person name="Li M."/>
        </authorList>
    </citation>
    <scope>NUCLEOTIDE SEQUENCE [LARGE SCALE GENOMIC DNA]</scope>
    <source>
        <strain evidence="13">SpSt-16</strain>
    </source>
</reference>
<evidence type="ECO:0000256" key="6">
    <source>
        <dbReference type="ARBA" id="ARBA00016853"/>
    </source>
</evidence>
<evidence type="ECO:0000256" key="11">
    <source>
        <dbReference type="ARBA" id="ARBA00051301"/>
    </source>
</evidence>
<dbReference type="GO" id="GO:0009089">
    <property type="term" value="P:lysine biosynthetic process via diaminopimelate"/>
    <property type="evidence" value="ECO:0007669"/>
    <property type="project" value="UniProtKB-UniPathway"/>
</dbReference>
<dbReference type="Pfam" id="PF01546">
    <property type="entry name" value="Peptidase_M20"/>
    <property type="match status" value="1"/>
</dbReference>
<evidence type="ECO:0000256" key="5">
    <source>
        <dbReference type="ARBA" id="ARBA00011921"/>
    </source>
</evidence>
<comment type="caution">
    <text evidence="13">The sequence shown here is derived from an EMBL/GenBank/DDBJ whole genome shotgun (WGS) entry which is preliminary data.</text>
</comment>
<dbReference type="PROSITE" id="PS00759">
    <property type="entry name" value="ARGE_DAPE_CPG2_2"/>
    <property type="match status" value="1"/>
</dbReference>
<dbReference type="PANTHER" id="PTHR43808">
    <property type="entry name" value="ACETYLORNITHINE DEACETYLASE"/>
    <property type="match status" value="1"/>
</dbReference>
<evidence type="ECO:0000256" key="2">
    <source>
        <dbReference type="ARBA" id="ARBA00001947"/>
    </source>
</evidence>
<dbReference type="NCBIfam" id="TIGR01910">
    <property type="entry name" value="DapE-ArgE"/>
    <property type="match status" value="1"/>
</dbReference>
<dbReference type="SUPFAM" id="SSF53187">
    <property type="entry name" value="Zn-dependent exopeptidases"/>
    <property type="match status" value="1"/>
</dbReference>
<evidence type="ECO:0000256" key="1">
    <source>
        <dbReference type="ARBA" id="ARBA00001941"/>
    </source>
</evidence>
<comment type="pathway">
    <text evidence="3">Amino-acid biosynthesis; L-lysine biosynthesis via DAP pathway; LL-2,6-diaminopimelate from (S)-tetrahydrodipicolinate (succinylase route): step 3/3.</text>
</comment>
<evidence type="ECO:0000256" key="7">
    <source>
        <dbReference type="ARBA" id="ARBA00022723"/>
    </source>
</evidence>
<evidence type="ECO:0000256" key="8">
    <source>
        <dbReference type="ARBA" id="ARBA00022801"/>
    </source>
</evidence>
<dbReference type="GO" id="GO:0046872">
    <property type="term" value="F:metal ion binding"/>
    <property type="evidence" value="ECO:0007669"/>
    <property type="project" value="UniProtKB-KW"/>
</dbReference>
<comment type="cofactor">
    <cofactor evidence="2">
        <name>Zn(2+)</name>
        <dbReference type="ChEBI" id="CHEBI:29105"/>
    </cofactor>
</comment>
<proteinExistence type="inferred from homology"/>
<sequence>MSWAINVLKNMVSIATVNPPGLNYEKFAGYVSRIMRDLGFDVEVIEVPRDIVASKCSECKDYPRYVVLGRYGSGEPVVHFNGHYDVVPPGEGWKYNPFEARVENGRVYGRGSVDMKGGIASILLAVKTFLSSVRNFKGSIEVALVPDEEIGGETGTGYLVHTMGRKPSYVVIAEGSGSANIWIGHKGLLWGFVEIIGKQAHGSTPWKGVNAFEYMAKVAVMFAGKHEEIVRNRKSKYDYGDPEGARPTLNLGGEVKGSTKINVVPGFYAFSFDRRIIPEESPETVENEIRSIVETISKEFQEVKIGLRIVNKLTPALTSGDSTLVRIFEESIEKATGLRPRKIVCLGGLDMHYYTEKSIETIAYGPGPSENAHTVNEYVDIDEVVKVARVYVLALSKLLL</sequence>
<dbReference type="InterPro" id="IPR011650">
    <property type="entry name" value="Peptidase_M20_dimer"/>
</dbReference>
<dbReference type="Pfam" id="PF07687">
    <property type="entry name" value="M20_dimer"/>
    <property type="match status" value="1"/>
</dbReference>
<dbReference type="EMBL" id="DSGT01000012">
    <property type="protein sequence ID" value="HEW53425.1"/>
    <property type="molecule type" value="Genomic_DNA"/>
</dbReference>
<keyword evidence="9" id="KW-0862">Zinc</keyword>
<protein>
    <recommendedName>
        <fullName evidence="6">Probable succinyl-diaminopimelate desuccinylase</fullName>
        <ecNumber evidence="5">3.5.1.18</ecNumber>
    </recommendedName>
</protein>
<dbReference type="InterPro" id="IPR010182">
    <property type="entry name" value="ArgE/DapE"/>
</dbReference>
<dbReference type="InterPro" id="IPR002933">
    <property type="entry name" value="Peptidase_M20"/>
</dbReference>
<evidence type="ECO:0000259" key="12">
    <source>
        <dbReference type="Pfam" id="PF07687"/>
    </source>
</evidence>
<dbReference type="Gene3D" id="3.30.70.360">
    <property type="match status" value="1"/>
</dbReference>
<dbReference type="PANTHER" id="PTHR43808:SF32">
    <property type="entry name" value="ARGE_DAPE-RELATED DEACYLASE"/>
    <property type="match status" value="1"/>
</dbReference>
<dbReference type="AlphaFoldDB" id="A0A7C2ZVM7"/>
<dbReference type="NCBIfam" id="NF006400">
    <property type="entry name" value="PRK08651.1-3"/>
    <property type="match status" value="1"/>
</dbReference>
<comment type="catalytic activity">
    <reaction evidence="11">
        <text>N-succinyl-(2S,6S)-2,6-diaminopimelate + H2O = (2S,6S)-2,6-diaminopimelate + succinate</text>
        <dbReference type="Rhea" id="RHEA:22608"/>
        <dbReference type="ChEBI" id="CHEBI:15377"/>
        <dbReference type="ChEBI" id="CHEBI:30031"/>
        <dbReference type="ChEBI" id="CHEBI:57609"/>
        <dbReference type="ChEBI" id="CHEBI:58087"/>
        <dbReference type="EC" id="3.5.1.18"/>
    </reaction>
</comment>
<evidence type="ECO:0000256" key="4">
    <source>
        <dbReference type="ARBA" id="ARBA00006247"/>
    </source>
</evidence>
<dbReference type="EC" id="3.5.1.18" evidence="5"/>
<dbReference type="InterPro" id="IPR050072">
    <property type="entry name" value="Peptidase_M20A"/>
</dbReference>
<evidence type="ECO:0000313" key="13">
    <source>
        <dbReference type="EMBL" id="HEW53425.1"/>
    </source>
</evidence>
<dbReference type="GO" id="GO:0009014">
    <property type="term" value="F:succinyl-diaminopimelate desuccinylase activity"/>
    <property type="evidence" value="ECO:0007669"/>
    <property type="project" value="UniProtKB-EC"/>
</dbReference>
<comment type="cofactor">
    <cofactor evidence="1">
        <name>Co(2+)</name>
        <dbReference type="ChEBI" id="CHEBI:48828"/>
    </cofactor>
</comment>
<evidence type="ECO:0000256" key="10">
    <source>
        <dbReference type="ARBA" id="ARBA00023285"/>
    </source>
</evidence>
<keyword evidence="7" id="KW-0479">Metal-binding</keyword>
<dbReference type="InterPro" id="IPR001261">
    <property type="entry name" value="ArgE/DapE_CS"/>
</dbReference>
<gene>
    <name evidence="13" type="ORF">ENO77_04630</name>
</gene>
<keyword evidence="8" id="KW-0378">Hydrolase</keyword>
<organism evidence="13">
    <name type="scientific">Ignisphaera aggregans</name>
    <dbReference type="NCBI Taxonomy" id="334771"/>
    <lineage>
        <taxon>Archaea</taxon>
        <taxon>Thermoproteota</taxon>
        <taxon>Thermoprotei</taxon>
        <taxon>Desulfurococcales</taxon>
        <taxon>Desulfurococcaceae</taxon>
        <taxon>Ignisphaera</taxon>
    </lineage>
</organism>
<evidence type="ECO:0000256" key="9">
    <source>
        <dbReference type="ARBA" id="ARBA00022833"/>
    </source>
</evidence>
<accession>A0A7C2ZVM7</accession>
<dbReference type="SUPFAM" id="SSF55031">
    <property type="entry name" value="Bacterial exopeptidase dimerisation domain"/>
    <property type="match status" value="1"/>
</dbReference>
<feature type="domain" description="Peptidase M20 dimerisation" evidence="12">
    <location>
        <begin position="183"/>
        <end position="299"/>
    </location>
</feature>
<comment type="similarity">
    <text evidence="4">Belongs to the peptidase M20A family.</text>
</comment>
<dbReference type="Gene3D" id="3.40.630.10">
    <property type="entry name" value="Zn peptidases"/>
    <property type="match status" value="2"/>
</dbReference>
<dbReference type="UniPathway" id="UPA00034">
    <property type="reaction ID" value="UER00021"/>
</dbReference>
<keyword evidence="10" id="KW-0170">Cobalt</keyword>